<evidence type="ECO:0000256" key="1">
    <source>
        <dbReference type="SAM" id="MobiDB-lite"/>
    </source>
</evidence>
<accession>A0A0J8DZF6</accession>
<proteinExistence type="predicted"/>
<dbReference type="Pfam" id="PF13890">
    <property type="entry name" value="Rab3-GTPase_cat"/>
    <property type="match status" value="1"/>
</dbReference>
<dbReference type="PANTHER" id="PTHR21422:SF10">
    <property type="entry name" value="RAB3 GTPASE-ACTIVATING PROTEIN CATALYTIC SUBUNIT"/>
    <property type="match status" value="1"/>
</dbReference>
<dbReference type="OMA" id="CQVYETI"/>
<feature type="compositionally biased region" description="Polar residues" evidence="1">
    <location>
        <begin position="677"/>
        <end position="687"/>
    </location>
</feature>
<feature type="compositionally biased region" description="Basic and acidic residues" evidence="1">
    <location>
        <begin position="57"/>
        <end position="67"/>
    </location>
</feature>
<organism evidence="3 4">
    <name type="scientific">Beta vulgaris subsp. vulgaris</name>
    <name type="common">Beet</name>
    <dbReference type="NCBI Taxonomy" id="3555"/>
    <lineage>
        <taxon>Eukaryota</taxon>
        <taxon>Viridiplantae</taxon>
        <taxon>Streptophyta</taxon>
        <taxon>Embryophyta</taxon>
        <taxon>Tracheophyta</taxon>
        <taxon>Spermatophyta</taxon>
        <taxon>Magnoliopsida</taxon>
        <taxon>eudicotyledons</taxon>
        <taxon>Gunneridae</taxon>
        <taxon>Pentapetalae</taxon>
        <taxon>Caryophyllales</taxon>
        <taxon>Chenopodiaceae</taxon>
        <taxon>Betoideae</taxon>
        <taxon>Beta</taxon>
    </lineage>
</organism>
<evidence type="ECO:0000259" key="2">
    <source>
        <dbReference type="Pfam" id="PF13890"/>
    </source>
</evidence>
<keyword evidence="4" id="KW-1185">Reference proteome</keyword>
<protein>
    <recommendedName>
        <fullName evidence="2">Rab3GAP catalytic subunit conserved domain-containing protein</fullName>
    </recommendedName>
</protein>
<dbReference type="AlphaFoldDB" id="A0A0J8DZF6"/>
<gene>
    <name evidence="3" type="ORF">BVRB_000620</name>
</gene>
<reference evidence="3 4" key="1">
    <citation type="journal article" date="2014" name="Nature">
        <title>The genome of the recently domesticated crop plant sugar beet (Beta vulgaris).</title>
        <authorList>
            <person name="Dohm J.C."/>
            <person name="Minoche A.E."/>
            <person name="Holtgrawe D."/>
            <person name="Capella-Gutierrez S."/>
            <person name="Zakrzewski F."/>
            <person name="Tafer H."/>
            <person name="Rupp O."/>
            <person name="Sorensen T.R."/>
            <person name="Stracke R."/>
            <person name="Reinhardt R."/>
            <person name="Goesmann A."/>
            <person name="Kraft T."/>
            <person name="Schulz B."/>
            <person name="Stadler P.F."/>
            <person name="Schmidt T."/>
            <person name="Gabaldon T."/>
            <person name="Lehrach H."/>
            <person name="Weisshaar B."/>
            <person name="Himmelbauer H."/>
        </authorList>
    </citation>
    <scope>NUCLEOTIDE SEQUENCE [LARGE SCALE GENOMIC DNA]</scope>
    <source>
        <tissue evidence="3">Taproot</tissue>
    </source>
</reference>
<feature type="region of interest" description="Disordered" evidence="1">
    <location>
        <begin position="455"/>
        <end position="485"/>
    </location>
</feature>
<evidence type="ECO:0000313" key="3">
    <source>
        <dbReference type="EMBL" id="KMS96255.1"/>
    </source>
</evidence>
<feature type="compositionally biased region" description="Polar residues" evidence="1">
    <location>
        <begin position="654"/>
        <end position="669"/>
    </location>
</feature>
<dbReference type="eggNOG" id="KOG2390">
    <property type="taxonomic scope" value="Eukaryota"/>
</dbReference>
<sequence>MEGGSLVSKARTAFHSAAAKAERVLIDLKSDLRDSDEFCRQSSSGSQFEEDFSPSEAEIKGLNDSKKSRWKPPNIGTKQEWHDRLRNIGRGRKGAEDTENVENLKMSFLIYDENIYLYNEKVAAEAKGLETSSPADSSDANNRDIIPPASVLKQLAVAIESEKNYRSVKEFLTSSASSSPVRERASLGISAVKSLVLREKEEKVPSEFSDDEAWALIQYILDAEGLTLGRKVGFSVESLPTTMALPREIRGAPPQSLIVKVSEVMGSFKTLRKMASFWCRTIAELRRLWLEEQFIPGIPLEEVPDLSLCLLYQQMQLMNCCLSRKKRRAIATDSLETLISEAGCDADGVPSSVEKIISGSFPYAKTNTGDLVVRLGVSHQADTLTLLETGEPVYAPLTQEGPLLTEDLAREAEEFVLQTGSVGAGCSQLLSDMQAFKAANPGCILEDFVRWHSPPDWTENESGNDSDASTGGGDSTSSRGRLSRRMQKEGNLWRELWETAKPVPAVRQAPQFDEDLAVEGVLSVLEDITPSQLFGQLFQSLLGLGLVIAEAKVSTDENVAKLFYECKDFVVASCQGDAWMEKIDDICQVYETIEAMFVRPNDVMKAMKPPEDTNSSAEEPKSRFKKLSQVFGRKNRSRKSSSEESNSAEDIPTGRQSFSNFFDNKSSLFSKKPPKPENTQPSSNKESVGTDENGWTVV</sequence>
<dbReference type="InterPro" id="IPR026147">
    <property type="entry name" value="Rab3GAP1_conserved"/>
</dbReference>
<dbReference type="Gramene" id="KMS96255">
    <property type="protein sequence ID" value="KMS96255"/>
    <property type="gene ID" value="BVRB_000620"/>
</dbReference>
<feature type="compositionally biased region" description="Low complexity" evidence="1">
    <location>
        <begin position="465"/>
        <end position="480"/>
    </location>
</feature>
<dbReference type="GO" id="GO:0005096">
    <property type="term" value="F:GTPase activator activity"/>
    <property type="evidence" value="ECO:0007669"/>
    <property type="project" value="InterPro"/>
</dbReference>
<feature type="region of interest" description="Disordered" evidence="1">
    <location>
        <begin position="39"/>
        <end position="77"/>
    </location>
</feature>
<dbReference type="OrthoDB" id="5391403at2759"/>
<evidence type="ECO:0000313" key="4">
    <source>
        <dbReference type="Proteomes" id="UP000035740"/>
    </source>
</evidence>
<name>A0A0J8DZF6_BETVV</name>
<feature type="region of interest" description="Disordered" evidence="1">
    <location>
        <begin position="606"/>
        <end position="698"/>
    </location>
</feature>
<dbReference type="KEGG" id="bvg:104883385"/>
<feature type="domain" description="Rab3GAP catalytic subunit conserved" evidence="2">
    <location>
        <begin position="374"/>
        <end position="526"/>
    </location>
</feature>
<dbReference type="Proteomes" id="UP000035740">
    <property type="component" value="Unassembled WGS sequence"/>
</dbReference>
<dbReference type="EMBL" id="KQ090397">
    <property type="protein sequence ID" value="KMS96255.1"/>
    <property type="molecule type" value="Genomic_DNA"/>
</dbReference>
<dbReference type="PANTHER" id="PTHR21422">
    <property type="entry name" value="RAB3 GTPASE-ACTIVATING PROTEIN CATALYTIC SUBUNIT"/>
    <property type="match status" value="1"/>
</dbReference>
<dbReference type="InterPro" id="IPR045700">
    <property type="entry name" value="Rab3GAP1"/>
</dbReference>